<organism evidence="2 3">
    <name type="scientific">Saimiriine herpesvirus 2 (strain 488)</name>
    <name type="common">SaHV-2</name>
    <name type="synonym">Herpesvirus saimiri</name>
    <dbReference type="NCBI Taxonomy" id="10384"/>
    <lineage>
        <taxon>Viruses</taxon>
        <taxon>Duplodnaviria</taxon>
        <taxon>Heunggongvirae</taxon>
        <taxon>Peploviricota</taxon>
        <taxon>Herviviricetes</taxon>
        <taxon>Herpesvirales</taxon>
        <taxon>Orthoherpesviridae</taxon>
        <taxon>Gammaherpesvirinae</taxon>
        <taxon>Rhadinovirus</taxon>
        <taxon>Rhadinovirus saimiriinegamma2</taxon>
        <taxon>Saimiriine herpesvirus 2</taxon>
    </lineage>
</organism>
<evidence type="ECO:0000313" key="2">
    <source>
        <dbReference type="EMBL" id="CAC84336.1"/>
    </source>
</evidence>
<reference evidence="2 3" key="1">
    <citation type="journal article" date="2003" name="Virology">
        <title>The genome of herpesvirus saimiri C488 which is capable of transforming human T cells.</title>
        <authorList>
            <person name="Ensser A."/>
            <person name="Thurau M."/>
            <person name="Wittmann S."/>
            <person name="Fickenscher H."/>
        </authorList>
    </citation>
    <scope>NUCLEOTIDE SEQUENCE [LARGE SCALE GENOMIC DNA]</scope>
    <source>
        <strain evidence="2">C488</strain>
    </source>
</reference>
<feature type="domain" description="Herpesvirus helicase-primase complex component" evidence="1">
    <location>
        <begin position="35"/>
        <end position="161"/>
    </location>
</feature>
<evidence type="ECO:0000313" key="3">
    <source>
        <dbReference type="Proteomes" id="UP000168086"/>
    </source>
</evidence>
<dbReference type="Proteomes" id="UP000168086">
    <property type="component" value="Genome"/>
</dbReference>
<protein>
    <recommendedName>
        <fullName evidence="1">Herpesvirus helicase-primase complex component domain-containing protein</fullName>
    </recommendedName>
</protein>
<organismHost>
    <name type="scientific">Saimiri sciureus</name>
    <name type="common">Common squirrel monkey</name>
    <dbReference type="NCBI Taxonomy" id="9521"/>
</organismHost>
<dbReference type="EMBL" id="AJ410493">
    <property type="protein sequence ID" value="CAC84336.1"/>
    <property type="molecule type" value="Genomic_DNA"/>
</dbReference>
<name>Q80BN6_SHV2C</name>
<dbReference type="InterPro" id="IPR008650">
    <property type="entry name" value="Helicase-primas_cplx_Herpesvir"/>
</dbReference>
<evidence type="ECO:0000259" key="1">
    <source>
        <dbReference type="Pfam" id="PF05774"/>
    </source>
</evidence>
<dbReference type="Pfam" id="PF05774">
    <property type="entry name" value="Herpes_heli_pri"/>
    <property type="match status" value="1"/>
</dbReference>
<proteinExistence type="predicted"/>
<sequence length="161" mass="18698">MMTSEASLFFQTPQHLFCGFETCHLTSDQLQTHSWLESVQFGLNILLCTKCNLSICDVLETLLQLYFKNRHNAKFWLVPQHFLTSKPQKPNIPSDCVAPTLFFFTTDGPLCWHQKPNVPLNINYEEYIHKAITVFEKVPSLTINKDVYSKIESWKNILCLL</sequence>
<accession>Q80BN6</accession>